<keyword evidence="4" id="KW-1185">Reference proteome</keyword>
<evidence type="ECO:0000313" key="3">
    <source>
        <dbReference type="EMBL" id="GIF07488.1"/>
    </source>
</evidence>
<name>A0A919NAR7_9ACTN</name>
<evidence type="ECO:0000256" key="1">
    <source>
        <dbReference type="SAM" id="MobiDB-lite"/>
    </source>
</evidence>
<protein>
    <submittedName>
        <fullName evidence="3">Uncharacterized protein</fullName>
    </submittedName>
</protein>
<feature type="region of interest" description="Disordered" evidence="1">
    <location>
        <begin position="104"/>
        <end position="211"/>
    </location>
</feature>
<dbReference type="EMBL" id="BOMW01000050">
    <property type="protein sequence ID" value="GIF07488.1"/>
    <property type="molecule type" value="Genomic_DNA"/>
</dbReference>
<reference evidence="3" key="1">
    <citation type="submission" date="2021-01" db="EMBL/GenBank/DDBJ databases">
        <title>Whole genome shotgun sequence of Actinoplanes siamensis NBRC 109076.</title>
        <authorList>
            <person name="Komaki H."/>
            <person name="Tamura T."/>
        </authorList>
    </citation>
    <scope>NUCLEOTIDE SEQUENCE</scope>
    <source>
        <strain evidence="3">NBRC 109076</strain>
    </source>
</reference>
<keyword evidence="2" id="KW-1133">Transmembrane helix</keyword>
<feature type="transmembrane region" description="Helical" evidence="2">
    <location>
        <begin position="54"/>
        <end position="72"/>
    </location>
</feature>
<comment type="caution">
    <text evidence="3">The sequence shown here is derived from an EMBL/GenBank/DDBJ whole genome shotgun (WGS) entry which is preliminary data.</text>
</comment>
<evidence type="ECO:0000313" key="4">
    <source>
        <dbReference type="Proteomes" id="UP000629619"/>
    </source>
</evidence>
<proteinExistence type="predicted"/>
<feature type="compositionally biased region" description="Gly residues" evidence="1">
    <location>
        <begin position="173"/>
        <end position="184"/>
    </location>
</feature>
<dbReference type="AlphaFoldDB" id="A0A919NAR7"/>
<keyword evidence="2" id="KW-0812">Transmembrane</keyword>
<gene>
    <name evidence="3" type="ORF">Asi03nite_50260</name>
</gene>
<dbReference type="Proteomes" id="UP000629619">
    <property type="component" value="Unassembled WGS sequence"/>
</dbReference>
<accession>A0A919NAR7</accession>
<sequence>MTRTVRARRAGVAHRPLYARMLCLRHLTPGGLLCFVFLEGAISLGVLLALAELVSWWGVLVLPMAVAVMVKFNDLVAGWLAPPAAAAEPVAARAAVLRERHVHRPHSNGHAPEWPTGDGGGGFGFDSGDWQPRVRTPVAPPPVDAGTRPTGVVWFPPDNDYGRSGRAADPSSSGGGRFSGVGGDPEGDYGPSGDCPEAGHGRFSGGEAAPVVNVAPVRRPWTEELDVRQQMARQSAVRRYE</sequence>
<organism evidence="3 4">
    <name type="scientific">Actinoplanes siamensis</name>
    <dbReference type="NCBI Taxonomy" id="1223317"/>
    <lineage>
        <taxon>Bacteria</taxon>
        <taxon>Bacillati</taxon>
        <taxon>Actinomycetota</taxon>
        <taxon>Actinomycetes</taxon>
        <taxon>Micromonosporales</taxon>
        <taxon>Micromonosporaceae</taxon>
        <taxon>Actinoplanes</taxon>
    </lineage>
</organism>
<keyword evidence="2" id="KW-0472">Membrane</keyword>
<feature type="compositionally biased region" description="Low complexity" evidence="1">
    <location>
        <begin position="126"/>
        <end position="137"/>
    </location>
</feature>
<feature type="transmembrane region" description="Helical" evidence="2">
    <location>
        <begin position="30"/>
        <end position="48"/>
    </location>
</feature>
<evidence type="ECO:0000256" key="2">
    <source>
        <dbReference type="SAM" id="Phobius"/>
    </source>
</evidence>